<keyword evidence="4" id="KW-1003">Cell membrane</keyword>
<evidence type="ECO:0000256" key="10">
    <source>
        <dbReference type="ARBA" id="ARBA00022840"/>
    </source>
</evidence>
<dbReference type="SMART" id="SM00304">
    <property type="entry name" value="HAMP"/>
    <property type="match status" value="1"/>
</dbReference>
<dbReference type="Gene3D" id="3.40.50.2300">
    <property type="match status" value="1"/>
</dbReference>
<dbReference type="Gene3D" id="6.10.340.10">
    <property type="match status" value="1"/>
</dbReference>
<dbReference type="SMART" id="SM00387">
    <property type="entry name" value="HATPase_c"/>
    <property type="match status" value="1"/>
</dbReference>
<name>A0ABQ5QJ49_9BACT</name>
<dbReference type="SUPFAM" id="SSF47384">
    <property type="entry name" value="Homodimeric domain of signal transducing histidine kinase"/>
    <property type="match status" value="1"/>
</dbReference>
<feature type="transmembrane region" description="Helical" evidence="15">
    <location>
        <begin position="180"/>
        <end position="198"/>
    </location>
</feature>
<dbReference type="EMBL" id="BSDE01000006">
    <property type="protein sequence ID" value="GLH74353.1"/>
    <property type="molecule type" value="Genomic_DNA"/>
</dbReference>
<dbReference type="SUPFAM" id="SSF52172">
    <property type="entry name" value="CheY-like"/>
    <property type="match status" value="1"/>
</dbReference>
<feature type="modified residue" description="4-aspartylphosphate" evidence="14">
    <location>
        <position position="816"/>
    </location>
</feature>
<dbReference type="SMART" id="SM00091">
    <property type="entry name" value="PAS"/>
    <property type="match status" value="2"/>
</dbReference>
<comment type="subcellular location">
    <subcellularLocation>
        <location evidence="2">Cell membrane</location>
        <topology evidence="2">Multi-pass membrane protein</topology>
    </subcellularLocation>
</comment>
<dbReference type="InterPro" id="IPR001610">
    <property type="entry name" value="PAC"/>
</dbReference>
<keyword evidence="5 14" id="KW-0597">Phosphoprotein</keyword>
<keyword evidence="9" id="KW-0418">Kinase</keyword>
<dbReference type="InterPro" id="IPR029151">
    <property type="entry name" value="Sensor-like_sf"/>
</dbReference>
<feature type="domain" description="PAS" evidence="18">
    <location>
        <begin position="391"/>
        <end position="453"/>
    </location>
</feature>
<evidence type="ECO:0000259" key="19">
    <source>
        <dbReference type="PROSITE" id="PS50113"/>
    </source>
</evidence>
<evidence type="ECO:0000256" key="9">
    <source>
        <dbReference type="ARBA" id="ARBA00022777"/>
    </source>
</evidence>
<dbReference type="PROSITE" id="PS50110">
    <property type="entry name" value="RESPONSE_REGULATORY"/>
    <property type="match status" value="1"/>
</dbReference>
<feature type="domain" description="HAMP" evidence="20">
    <location>
        <begin position="200"/>
        <end position="252"/>
    </location>
</feature>
<dbReference type="PANTHER" id="PTHR43065:SF42">
    <property type="entry name" value="TWO-COMPONENT SENSOR PPRA"/>
    <property type="match status" value="1"/>
</dbReference>
<sequence length="889" mass="96899">MSWIGRHLQPLLRLGPRSFRHRLLAGMLLSIGSVMLVFISHAVFTQRRDLLQQSEVNARSLARTLAVSAISETLERDVQGMRELLDSVSQVPELRYAMILSLDGRILAHTERSRAGEFVVDDAGRRWLASSRQTATLARTDRLIDVAAPILAEGRPVGWVRVGLGQEAVAASLRTLMRDGALFTLLALGLGALASHLISRRLARGLERLVSLAREADPETKPAPPAAPGLDELGELGQAFDRLTQELDLRVRDLCLQERFLHDMMEHLPVIALVHGADGTVEFGNPAARGLFGLAPKQILGKSFPELTGPLFREDGQLIPVEDQPLACVLRQRAAIHGSMIGFRRGGVDPMRWFLLNAFPELDAAGGVHRILVAMIDISERQQAKNQLRKALDELEDLYQNAPCGYHSLGPDGTILRINDTELRWLGYAREELVGKVVFLDLIAPSSRHVFQENFAAFKARGWVNDLEFDMQRKDGTLFSVLLSATAINAPDGTYLYSRSSLTDVTERTKAEQERRRLETEVHHFQRLDSLGNLAGGVAHDMNNILAVILNLVELQSARLAEDAPERRECETIKKACTHGAELVRRLTQFARKQMEQPEPLDLNALVRDEKDTLERTTLKKAEWVLDLEDPLPTVMGQASEIGNAIINICINALDAMPRGGRITLRTRALATGGVRLSIEDNGTGMAPEVLARALDPFFTTKPVGKGTGLGLATVYGTIKAHGGTVDLQSQVGVGTTVHLSFPPVRGEAGEVHAAADGAEALPPIRVLLVDDNDLLRLTVPALLEGLGLTVEAVEGGLQALERLGSDPPVDLVILDQNMPGLTGTETLRRLRITHPDLPVLLSSGYQGEDAGTAVPLARVGVLEKPYTLAALRRAIAALTASTKTTAST</sequence>
<evidence type="ECO:0000256" key="1">
    <source>
        <dbReference type="ARBA" id="ARBA00000085"/>
    </source>
</evidence>
<dbReference type="InterPro" id="IPR000700">
    <property type="entry name" value="PAS-assoc_C"/>
</dbReference>
<evidence type="ECO:0000259" key="20">
    <source>
        <dbReference type="PROSITE" id="PS50885"/>
    </source>
</evidence>
<dbReference type="InterPro" id="IPR000014">
    <property type="entry name" value="PAS"/>
</dbReference>
<dbReference type="EC" id="2.7.13.3" evidence="3"/>
<dbReference type="SMART" id="SM00086">
    <property type="entry name" value="PAC"/>
    <property type="match status" value="2"/>
</dbReference>
<evidence type="ECO:0000256" key="11">
    <source>
        <dbReference type="ARBA" id="ARBA00022989"/>
    </source>
</evidence>
<evidence type="ECO:0000256" key="6">
    <source>
        <dbReference type="ARBA" id="ARBA00022679"/>
    </source>
</evidence>
<dbReference type="SMART" id="SM00448">
    <property type="entry name" value="REC"/>
    <property type="match status" value="1"/>
</dbReference>
<dbReference type="Gene3D" id="3.30.565.10">
    <property type="entry name" value="Histidine kinase-like ATPase, C-terminal domain"/>
    <property type="match status" value="1"/>
</dbReference>
<keyword evidence="7 15" id="KW-0812">Transmembrane</keyword>
<evidence type="ECO:0000313" key="22">
    <source>
        <dbReference type="Proteomes" id="UP001165069"/>
    </source>
</evidence>
<dbReference type="InterPro" id="IPR033463">
    <property type="entry name" value="sCache_3"/>
</dbReference>
<dbReference type="InterPro" id="IPR004358">
    <property type="entry name" value="Sig_transdc_His_kin-like_C"/>
</dbReference>
<dbReference type="SUPFAM" id="SSF55785">
    <property type="entry name" value="PYP-like sensor domain (PAS domain)"/>
    <property type="match status" value="2"/>
</dbReference>
<dbReference type="PANTHER" id="PTHR43065">
    <property type="entry name" value="SENSOR HISTIDINE KINASE"/>
    <property type="match status" value="1"/>
</dbReference>
<evidence type="ECO:0000256" key="7">
    <source>
        <dbReference type="ARBA" id="ARBA00022692"/>
    </source>
</evidence>
<dbReference type="Pfam" id="PF00072">
    <property type="entry name" value="Response_reg"/>
    <property type="match status" value="1"/>
</dbReference>
<dbReference type="InterPro" id="IPR036890">
    <property type="entry name" value="HATPase_C_sf"/>
</dbReference>
<dbReference type="InterPro" id="IPR001789">
    <property type="entry name" value="Sig_transdc_resp-reg_receiver"/>
</dbReference>
<keyword evidence="10" id="KW-0067">ATP-binding</keyword>
<dbReference type="CDD" id="cd18773">
    <property type="entry name" value="PDC1_HK_sensor"/>
    <property type="match status" value="1"/>
</dbReference>
<dbReference type="SUPFAM" id="SSF103190">
    <property type="entry name" value="Sensory domain-like"/>
    <property type="match status" value="1"/>
</dbReference>
<protein>
    <recommendedName>
        <fullName evidence="3">histidine kinase</fullName>
        <ecNumber evidence="3">2.7.13.3</ecNumber>
    </recommendedName>
</protein>
<dbReference type="PRINTS" id="PR00344">
    <property type="entry name" value="BCTRLSENSOR"/>
</dbReference>
<evidence type="ECO:0000256" key="4">
    <source>
        <dbReference type="ARBA" id="ARBA00022475"/>
    </source>
</evidence>
<dbReference type="InterPro" id="IPR013656">
    <property type="entry name" value="PAS_4"/>
</dbReference>
<evidence type="ECO:0000256" key="14">
    <source>
        <dbReference type="PROSITE-ProRule" id="PRU00169"/>
    </source>
</evidence>
<keyword evidence="22" id="KW-1185">Reference proteome</keyword>
<evidence type="ECO:0000256" key="12">
    <source>
        <dbReference type="ARBA" id="ARBA00023012"/>
    </source>
</evidence>
<dbReference type="CDD" id="cd00130">
    <property type="entry name" value="PAS"/>
    <property type="match status" value="2"/>
</dbReference>
<dbReference type="InterPro" id="IPR011006">
    <property type="entry name" value="CheY-like_superfamily"/>
</dbReference>
<evidence type="ECO:0000256" key="3">
    <source>
        <dbReference type="ARBA" id="ARBA00012438"/>
    </source>
</evidence>
<keyword evidence="12" id="KW-0902">Two-component regulatory system</keyword>
<dbReference type="Proteomes" id="UP001165069">
    <property type="component" value="Unassembled WGS sequence"/>
</dbReference>
<dbReference type="Gene3D" id="3.30.450.20">
    <property type="entry name" value="PAS domain"/>
    <property type="match status" value="3"/>
</dbReference>
<keyword evidence="11 15" id="KW-1133">Transmembrane helix</keyword>
<dbReference type="Pfam" id="PF08448">
    <property type="entry name" value="PAS_4"/>
    <property type="match status" value="1"/>
</dbReference>
<dbReference type="RefSeq" id="WP_285576534.1">
    <property type="nucleotide sequence ID" value="NZ_BSDE01000006.1"/>
</dbReference>
<dbReference type="InterPro" id="IPR036097">
    <property type="entry name" value="HisK_dim/P_sf"/>
</dbReference>
<evidence type="ECO:0000256" key="15">
    <source>
        <dbReference type="SAM" id="Phobius"/>
    </source>
</evidence>
<feature type="domain" description="PAC" evidence="19">
    <location>
        <begin position="465"/>
        <end position="517"/>
    </location>
</feature>
<organism evidence="21 22">
    <name type="scientific">Geothrix limicola</name>
    <dbReference type="NCBI Taxonomy" id="2927978"/>
    <lineage>
        <taxon>Bacteria</taxon>
        <taxon>Pseudomonadati</taxon>
        <taxon>Acidobacteriota</taxon>
        <taxon>Holophagae</taxon>
        <taxon>Holophagales</taxon>
        <taxon>Holophagaceae</taxon>
        <taxon>Geothrix</taxon>
    </lineage>
</organism>
<evidence type="ECO:0000256" key="5">
    <source>
        <dbReference type="ARBA" id="ARBA00022553"/>
    </source>
</evidence>
<evidence type="ECO:0000256" key="2">
    <source>
        <dbReference type="ARBA" id="ARBA00004651"/>
    </source>
</evidence>
<feature type="domain" description="Histidine kinase" evidence="16">
    <location>
        <begin position="537"/>
        <end position="746"/>
    </location>
</feature>
<comment type="catalytic activity">
    <reaction evidence="1">
        <text>ATP + protein L-histidine = ADP + protein N-phospho-L-histidine.</text>
        <dbReference type="EC" id="2.7.13.3"/>
    </reaction>
</comment>
<evidence type="ECO:0000256" key="13">
    <source>
        <dbReference type="ARBA" id="ARBA00023136"/>
    </source>
</evidence>
<dbReference type="PROSITE" id="PS50113">
    <property type="entry name" value="PAC"/>
    <property type="match status" value="2"/>
</dbReference>
<dbReference type="SMART" id="SM00388">
    <property type="entry name" value="HisKA"/>
    <property type="match status" value="1"/>
</dbReference>
<dbReference type="PROSITE" id="PS50109">
    <property type="entry name" value="HIS_KIN"/>
    <property type="match status" value="1"/>
</dbReference>
<dbReference type="PROSITE" id="PS50112">
    <property type="entry name" value="PAS"/>
    <property type="match status" value="2"/>
</dbReference>
<feature type="domain" description="PAC" evidence="19">
    <location>
        <begin position="337"/>
        <end position="390"/>
    </location>
</feature>
<keyword evidence="13 15" id="KW-0472">Membrane</keyword>
<feature type="transmembrane region" description="Helical" evidence="15">
    <location>
        <begin position="23"/>
        <end position="44"/>
    </location>
</feature>
<feature type="domain" description="Response regulatory" evidence="17">
    <location>
        <begin position="766"/>
        <end position="880"/>
    </location>
</feature>
<dbReference type="Pfam" id="PF17203">
    <property type="entry name" value="sCache_3_2"/>
    <property type="match status" value="1"/>
</dbReference>
<dbReference type="InterPro" id="IPR003661">
    <property type="entry name" value="HisK_dim/P_dom"/>
</dbReference>
<dbReference type="SUPFAM" id="SSF55874">
    <property type="entry name" value="ATPase domain of HSP90 chaperone/DNA topoisomerase II/histidine kinase"/>
    <property type="match status" value="1"/>
</dbReference>
<feature type="domain" description="PAS" evidence="18">
    <location>
        <begin position="257"/>
        <end position="310"/>
    </location>
</feature>
<accession>A0ABQ5QJ49</accession>
<dbReference type="InterPro" id="IPR003594">
    <property type="entry name" value="HATPase_dom"/>
</dbReference>
<evidence type="ECO:0000259" key="17">
    <source>
        <dbReference type="PROSITE" id="PS50110"/>
    </source>
</evidence>
<dbReference type="Gene3D" id="1.10.287.130">
    <property type="match status" value="1"/>
</dbReference>
<dbReference type="Pfam" id="PF13426">
    <property type="entry name" value="PAS_9"/>
    <property type="match status" value="1"/>
</dbReference>
<evidence type="ECO:0000256" key="8">
    <source>
        <dbReference type="ARBA" id="ARBA00022741"/>
    </source>
</evidence>
<reference evidence="21 22" key="1">
    <citation type="journal article" date="2023" name="Antonie Van Leeuwenhoek">
        <title>Mesoterricola silvestris gen. nov., sp. nov., Mesoterricola sediminis sp. nov., Geothrix oryzae sp. nov., Geothrix edaphica sp. nov., Geothrix rubra sp. nov., and Geothrix limicola sp. nov., six novel members of Acidobacteriota isolated from soils.</title>
        <authorList>
            <person name="Itoh H."/>
            <person name="Sugisawa Y."/>
            <person name="Mise K."/>
            <person name="Xu Z."/>
            <person name="Kuniyasu M."/>
            <person name="Ushijima N."/>
            <person name="Kawano K."/>
            <person name="Kobayashi E."/>
            <person name="Shiratori Y."/>
            <person name="Masuda Y."/>
            <person name="Senoo K."/>
        </authorList>
    </citation>
    <scope>NUCLEOTIDE SEQUENCE [LARGE SCALE GENOMIC DNA]</scope>
    <source>
        <strain evidence="21 22">Red804</strain>
    </source>
</reference>
<keyword evidence="8" id="KW-0547">Nucleotide-binding</keyword>
<proteinExistence type="predicted"/>
<evidence type="ECO:0000259" key="18">
    <source>
        <dbReference type="PROSITE" id="PS50112"/>
    </source>
</evidence>
<dbReference type="InterPro" id="IPR005467">
    <property type="entry name" value="His_kinase_dom"/>
</dbReference>
<dbReference type="NCBIfam" id="TIGR00229">
    <property type="entry name" value="sensory_box"/>
    <property type="match status" value="2"/>
</dbReference>
<evidence type="ECO:0000313" key="21">
    <source>
        <dbReference type="EMBL" id="GLH74353.1"/>
    </source>
</evidence>
<dbReference type="PROSITE" id="PS50885">
    <property type="entry name" value="HAMP"/>
    <property type="match status" value="1"/>
</dbReference>
<dbReference type="InterPro" id="IPR035965">
    <property type="entry name" value="PAS-like_dom_sf"/>
</dbReference>
<dbReference type="Pfam" id="PF02518">
    <property type="entry name" value="HATPase_c"/>
    <property type="match status" value="1"/>
</dbReference>
<evidence type="ECO:0000259" key="16">
    <source>
        <dbReference type="PROSITE" id="PS50109"/>
    </source>
</evidence>
<gene>
    <name evidence="21" type="ORF">GETHLI_28550</name>
</gene>
<dbReference type="InterPro" id="IPR003660">
    <property type="entry name" value="HAMP_dom"/>
</dbReference>
<comment type="caution">
    <text evidence="21">The sequence shown here is derived from an EMBL/GenBank/DDBJ whole genome shotgun (WGS) entry which is preliminary data.</text>
</comment>
<keyword evidence="6" id="KW-0808">Transferase</keyword>